<feature type="signal peptide" evidence="1">
    <location>
        <begin position="1"/>
        <end position="21"/>
    </location>
</feature>
<keyword evidence="3" id="KW-1185">Reference proteome</keyword>
<gene>
    <name evidence="2" type="ORF">H3N35_23160</name>
</gene>
<name>A0ABY7VBT4_9GAMM</name>
<evidence type="ECO:0000313" key="3">
    <source>
        <dbReference type="Proteomes" id="UP001215231"/>
    </source>
</evidence>
<keyword evidence="1" id="KW-0732">Signal</keyword>
<accession>A0ABY7VBT4</accession>
<dbReference type="Proteomes" id="UP001215231">
    <property type="component" value="Chromosome"/>
</dbReference>
<feature type="chain" id="PRO_5046369346" evidence="1">
    <location>
        <begin position="22"/>
        <end position="90"/>
    </location>
</feature>
<evidence type="ECO:0000256" key="1">
    <source>
        <dbReference type="SAM" id="SignalP"/>
    </source>
</evidence>
<reference evidence="2 3" key="1">
    <citation type="journal article" date="2022" name="Mar. Drugs">
        <title>Bioassay-Guided Fractionation Leads to the Detection of Cholic Acid Generated by the Rare Thalassomonas sp.</title>
        <authorList>
            <person name="Pheiffer F."/>
            <person name="Schneider Y.K."/>
            <person name="Hansen E.H."/>
            <person name="Andersen J.H."/>
            <person name="Isaksson J."/>
            <person name="Busche T."/>
            <person name="R C."/>
            <person name="Kalinowski J."/>
            <person name="Zyl L.V."/>
            <person name="Trindade M."/>
        </authorList>
    </citation>
    <scope>NUCLEOTIDE SEQUENCE [LARGE SCALE GENOMIC DNA]</scope>
    <source>
        <strain evidence="2 3">A5K-61T</strain>
    </source>
</reference>
<dbReference type="EMBL" id="CP059693">
    <property type="protein sequence ID" value="WDE11103.1"/>
    <property type="molecule type" value="Genomic_DNA"/>
</dbReference>
<dbReference type="RefSeq" id="WP_274051221.1">
    <property type="nucleotide sequence ID" value="NZ_CP059693.1"/>
</dbReference>
<proteinExistence type="predicted"/>
<evidence type="ECO:0000313" key="2">
    <source>
        <dbReference type="EMBL" id="WDE11103.1"/>
    </source>
</evidence>
<organism evidence="2 3">
    <name type="scientific">Thalassomonas haliotis</name>
    <dbReference type="NCBI Taxonomy" id="485448"/>
    <lineage>
        <taxon>Bacteria</taxon>
        <taxon>Pseudomonadati</taxon>
        <taxon>Pseudomonadota</taxon>
        <taxon>Gammaproteobacteria</taxon>
        <taxon>Alteromonadales</taxon>
        <taxon>Colwelliaceae</taxon>
        <taxon>Thalassomonas</taxon>
    </lineage>
</organism>
<sequence length="90" mass="10064">MKSLVTLVMTSLFITSLSVQANDELSVKQAVEYMMQQNAEQLSKQMQQENRQAIRKNLLSVQEPVKTDELLVQAGYFSGAKNTVLVSANK</sequence>
<protein>
    <submittedName>
        <fullName evidence="2">Uncharacterized protein</fullName>
    </submittedName>
</protein>